<keyword evidence="3" id="KW-1133">Transmembrane helix</keyword>
<dbReference type="PROSITE" id="PS51102">
    <property type="entry name" value="PTS_EIIB_TYPE_5"/>
    <property type="match status" value="1"/>
</dbReference>
<feature type="transmembrane region" description="Helical" evidence="3">
    <location>
        <begin position="296"/>
        <end position="317"/>
    </location>
</feature>
<dbReference type="Pfam" id="PF03612">
    <property type="entry name" value="EIIBC-GUT_N"/>
    <property type="match status" value="1"/>
</dbReference>
<dbReference type="Proteomes" id="UP000664601">
    <property type="component" value="Unassembled WGS sequence"/>
</dbReference>
<dbReference type="Pfam" id="PF07663">
    <property type="entry name" value="EIIBC-GUT_C"/>
    <property type="match status" value="1"/>
</dbReference>
<proteinExistence type="predicted"/>
<feature type="compositionally biased region" description="Basic and acidic residues" evidence="2">
    <location>
        <begin position="154"/>
        <end position="164"/>
    </location>
</feature>
<evidence type="ECO:0000313" key="6">
    <source>
        <dbReference type="Proteomes" id="UP000664601"/>
    </source>
</evidence>
<name>A0ABS3LBI7_9ENTE</name>
<reference evidence="5 6" key="1">
    <citation type="submission" date="2021-03" db="EMBL/GenBank/DDBJ databases">
        <title>Enterococcal diversity collection.</title>
        <authorList>
            <person name="Gilmore M.S."/>
            <person name="Schwartzman J."/>
            <person name="Van Tyne D."/>
            <person name="Martin M."/>
            <person name="Earl A.M."/>
            <person name="Manson A.L."/>
            <person name="Straub T."/>
            <person name="Salamzade R."/>
            <person name="Saavedra J."/>
            <person name="Lebreton F."/>
            <person name="Prichula J."/>
            <person name="Schaufler K."/>
            <person name="Gaca A."/>
            <person name="Sgardioli B."/>
            <person name="Wagenaar J."/>
            <person name="Strong T."/>
        </authorList>
    </citation>
    <scope>NUCLEOTIDE SEQUENCE [LARGE SCALE GENOMIC DNA]</scope>
    <source>
        <strain evidence="5 6">669A</strain>
    </source>
</reference>
<evidence type="ECO:0000256" key="3">
    <source>
        <dbReference type="SAM" id="Phobius"/>
    </source>
</evidence>
<keyword evidence="6" id="KW-1185">Reference proteome</keyword>
<evidence type="ECO:0000256" key="1">
    <source>
        <dbReference type="PROSITE-ProRule" id="PRU00425"/>
    </source>
</evidence>
<evidence type="ECO:0000259" key="4">
    <source>
        <dbReference type="PROSITE" id="PS51102"/>
    </source>
</evidence>
<dbReference type="InterPro" id="IPR011618">
    <property type="entry name" value="PTS_EIIBC_GUT_N"/>
</dbReference>
<feature type="transmembrane region" description="Helical" evidence="3">
    <location>
        <begin position="216"/>
        <end position="235"/>
    </location>
</feature>
<evidence type="ECO:0000313" key="5">
    <source>
        <dbReference type="EMBL" id="MBO1306435.1"/>
    </source>
</evidence>
<gene>
    <name evidence="5" type="ORF">JZO70_09700</name>
</gene>
<evidence type="ECO:0000256" key="2">
    <source>
        <dbReference type="SAM" id="MobiDB-lite"/>
    </source>
</evidence>
<feature type="transmembrane region" description="Helical" evidence="3">
    <location>
        <begin position="255"/>
        <end position="284"/>
    </location>
</feature>
<dbReference type="RefSeq" id="WP_207673363.1">
    <property type="nucleotide sequence ID" value="NZ_JAFREM010000015.1"/>
</dbReference>
<sequence length="357" mass="37981">MYKTVFVKPGNKGWGVGLTLVPNEKKNKVVSVTGGGIHPVAQQIANLTGCQACDGFKNQIPEDETLCAVIDCGGTARIGVYPMKRIPTVDILPSSPSGPLSKHITEDIFVSGVRPEDVTLVEDANLEDRQMAGVDHAHASSAESAAKTEAILTKQEEGRESETEFKERYSKIKEEHAQEVAKKDGILVRFSRAIGGVMSTFYQSGRDAVDMLLKNIIPFMAFISMMVGIINYTGIGDWLAEVLSPLAGSLPGMIVLSLICTIPFMSPILGPGAVISQVIGVLIGTQIANGSIPVQYALPALFAINAHCGCDFIPVGLSLGEAKPETVAIGVPAILYGRMLTGFTAVILAWLASFGMY</sequence>
<dbReference type="PANTHER" id="PTHR39427">
    <property type="match status" value="1"/>
</dbReference>
<keyword evidence="3" id="KW-0812">Transmembrane</keyword>
<feature type="modified residue" description="Phosphocysteine; by EIIA" evidence="1">
    <location>
        <position position="72"/>
    </location>
</feature>
<protein>
    <submittedName>
        <fullName evidence="5">PTS glucitol/sorbitol transporter subunit IIB</fullName>
    </submittedName>
</protein>
<organism evidence="5 6">
    <name type="scientific">Candidatus Enterococcus moelleringii</name>
    <dbReference type="NCBI Taxonomy" id="2815325"/>
    <lineage>
        <taxon>Bacteria</taxon>
        <taxon>Bacillati</taxon>
        <taxon>Bacillota</taxon>
        <taxon>Bacilli</taxon>
        <taxon>Lactobacillales</taxon>
        <taxon>Enterococcaceae</taxon>
        <taxon>Enterococcus</taxon>
    </lineage>
</organism>
<dbReference type="PANTHER" id="PTHR39427:SF1">
    <property type="entry name" value="PTS SYSTEM GLUCITOL_SORBITOL-SPECIFIC EIIB COMPONENT"/>
    <property type="match status" value="1"/>
</dbReference>
<feature type="region of interest" description="Disordered" evidence="2">
    <location>
        <begin position="137"/>
        <end position="164"/>
    </location>
</feature>
<accession>A0ABS3LBI7</accession>
<feature type="transmembrane region" description="Helical" evidence="3">
    <location>
        <begin position="329"/>
        <end position="352"/>
    </location>
</feature>
<keyword evidence="3" id="KW-0472">Membrane</keyword>
<comment type="caution">
    <text evidence="5">The sequence shown here is derived from an EMBL/GenBank/DDBJ whole genome shotgun (WGS) entry which is preliminary data.</text>
</comment>
<feature type="domain" description="PTS EIIB type-5" evidence="4">
    <location>
        <begin position="1"/>
        <end position="217"/>
    </location>
</feature>
<dbReference type="EMBL" id="JAFREM010000015">
    <property type="protein sequence ID" value="MBO1306435.1"/>
    <property type="molecule type" value="Genomic_DNA"/>
</dbReference>
<dbReference type="InterPro" id="IPR011638">
    <property type="entry name" value="PTS_EIIBC_GUT_C"/>
</dbReference>
<dbReference type="InterPro" id="IPR004702">
    <property type="entry name" value="PTS_sorb_EIIBC"/>
</dbReference>